<evidence type="ECO:0000313" key="3">
    <source>
        <dbReference type="Proteomes" id="UP000521943"/>
    </source>
</evidence>
<name>A0A8H6M6Z0_9AGAR</name>
<comment type="caution">
    <text evidence="2">The sequence shown here is derived from an EMBL/GenBank/DDBJ whole genome shotgun (WGS) entry which is preliminary data.</text>
</comment>
<feature type="compositionally biased region" description="Pro residues" evidence="1">
    <location>
        <begin position="723"/>
        <end position="765"/>
    </location>
</feature>
<feature type="compositionally biased region" description="Low complexity" evidence="1">
    <location>
        <begin position="509"/>
        <end position="529"/>
    </location>
</feature>
<organism evidence="2 3">
    <name type="scientific">Ephemerocybe angulata</name>
    <dbReference type="NCBI Taxonomy" id="980116"/>
    <lineage>
        <taxon>Eukaryota</taxon>
        <taxon>Fungi</taxon>
        <taxon>Dikarya</taxon>
        <taxon>Basidiomycota</taxon>
        <taxon>Agaricomycotina</taxon>
        <taxon>Agaricomycetes</taxon>
        <taxon>Agaricomycetidae</taxon>
        <taxon>Agaricales</taxon>
        <taxon>Agaricineae</taxon>
        <taxon>Psathyrellaceae</taxon>
        <taxon>Ephemerocybe</taxon>
    </lineage>
</organism>
<dbReference type="EMBL" id="JACGCI010000034">
    <property type="protein sequence ID" value="KAF6754431.1"/>
    <property type="molecule type" value="Genomic_DNA"/>
</dbReference>
<gene>
    <name evidence="2" type="ORF">DFP72DRAFT_1068459</name>
</gene>
<feature type="compositionally biased region" description="Low complexity" evidence="1">
    <location>
        <begin position="797"/>
        <end position="809"/>
    </location>
</feature>
<feature type="region of interest" description="Disordered" evidence="1">
    <location>
        <begin position="553"/>
        <end position="813"/>
    </location>
</feature>
<feature type="compositionally biased region" description="Pro residues" evidence="1">
    <location>
        <begin position="640"/>
        <end position="654"/>
    </location>
</feature>
<feature type="region of interest" description="Disordered" evidence="1">
    <location>
        <begin position="990"/>
        <end position="1011"/>
    </location>
</feature>
<dbReference type="AlphaFoldDB" id="A0A8H6M6Z0"/>
<accession>A0A8H6M6Z0</accession>
<evidence type="ECO:0000256" key="1">
    <source>
        <dbReference type="SAM" id="MobiDB-lite"/>
    </source>
</evidence>
<proteinExistence type="predicted"/>
<feature type="compositionally biased region" description="Polar residues" evidence="1">
    <location>
        <begin position="583"/>
        <end position="596"/>
    </location>
</feature>
<feature type="region of interest" description="Disordered" evidence="1">
    <location>
        <begin position="502"/>
        <end position="531"/>
    </location>
</feature>
<feature type="compositionally biased region" description="Pro residues" evidence="1">
    <location>
        <begin position="693"/>
        <end position="714"/>
    </location>
</feature>
<protein>
    <submittedName>
        <fullName evidence="2">Uncharacterized protein</fullName>
    </submittedName>
</protein>
<feature type="region of interest" description="Disordered" evidence="1">
    <location>
        <begin position="286"/>
        <end position="360"/>
    </location>
</feature>
<dbReference type="OrthoDB" id="2683861at2759"/>
<keyword evidence="3" id="KW-1185">Reference proteome</keyword>
<reference evidence="2 3" key="1">
    <citation type="submission" date="2020-07" db="EMBL/GenBank/DDBJ databases">
        <title>Comparative genomics of pyrophilous fungi reveals a link between fire events and developmental genes.</title>
        <authorList>
            <consortium name="DOE Joint Genome Institute"/>
            <person name="Steindorff A.S."/>
            <person name="Carver A."/>
            <person name="Calhoun S."/>
            <person name="Stillman K."/>
            <person name="Liu H."/>
            <person name="Lipzen A."/>
            <person name="Pangilinan J."/>
            <person name="Labutti K."/>
            <person name="Bruns T.D."/>
            <person name="Grigoriev I.V."/>
        </authorList>
    </citation>
    <scope>NUCLEOTIDE SEQUENCE [LARGE SCALE GENOMIC DNA]</scope>
    <source>
        <strain evidence="2 3">CBS 144469</strain>
    </source>
</reference>
<sequence>MAPPGWASDAQTNFLTNLIPQYEKCQVNRHYLPFWTLLYSQYLDEYPLVEVLFPGLTVDQLDEEQMKIYTPALQKLQSRLREWFRWRCNARSRKVPIAVPAKVLKSIYAPRTRGPKAYEAFAKLYPDEVRAAKENLYNNATEEQLKAVDDFVEANSSDKRIEDESESKDPQRYINLLPAILKSVVEPPVRKAGLMALITLVGPVPESQGKISAWTLQFGDKEDTPLFSSSWVDHDRVFVEAVARFAKRHVFASEIGSEKSTESEGDLAKASSPKGTYTSFSSFDEIATPSAQPSTQTISGTGTTGTTSPSVSQEKPVSKQSPTAASPEQEGSDPNHNTDAGSTWGTPSRRGPPLRLATPDVGLRRAGPHYHFTTSPTGVSSWKDSLDFDFGRPSNGHRDLLNSPKSGYSAFLNDRNGHEEGYGPRFQKYPFVNTDTASRPSYRLAQSAGLASDIAGQNNDFTDSPFNRLDQSSLTPDFDFDMTDQTSSTSSLYNFDQISNSASRDSRFTDTSSRSNQTHPTSSTSSTWSDIAPSVSAGYRTWDSYALLGSRSGQSTFGLNPPPPPQHHAGLGGREGIGAPIQPATTQQSLTPPSTHGRTDTLPGSGTPHTTPPPPTQPNVPASTVPAPPPAQPNVVPASTVPPPASTVPAPRPAQPNVVPASTVPPRPLDQPKVPASTVPPRPLDQPKVPASTVPPPPLDPPKVPASTVPPRPLDQPKVPASTVPPRPLDPPKVPASTVPPPPLDPPKVPASTVPPPPHDQPNPSPAATAPRRSGRGQVPSRKHEVLQKIGTNTAKPSTISEKGSSSESLPPPDWYLTAFENLKNAGLGEEWCATVDKWGQLEQTLGYGRVAKGSLPVKQRPEEWSQWTSKGSHGARNHNHAPFIDDPADIGIAITKWWSSIQPAFRKSESELPKPVYDDPSITSDVWAPIRRSGANGLLSLMMLMMWWGCAAKDGPGPFREDSRGAWKGAVTDVSKTLDVLIYTAPYKGSKRGSEENEAPEEPPRKRART</sequence>
<dbReference type="Proteomes" id="UP000521943">
    <property type="component" value="Unassembled WGS sequence"/>
</dbReference>
<feature type="compositionally biased region" description="Polar residues" evidence="1">
    <location>
        <begin position="332"/>
        <end position="346"/>
    </location>
</feature>
<evidence type="ECO:0000313" key="2">
    <source>
        <dbReference type="EMBL" id="KAF6754431.1"/>
    </source>
</evidence>
<feature type="compositionally biased region" description="Low complexity" evidence="1">
    <location>
        <begin position="292"/>
        <end position="313"/>
    </location>
</feature>